<gene>
    <name evidence="2" type="ORF">PMACD_LOCUS9191</name>
</gene>
<sequence length="253" mass="26707">MDFENKVVIITGASAGIGADAACAFAKQSAKLVLVGRNEQNLKQIANKCEGFTGIPALIIQADITIDANVQNIVDKTIEEFGRIDVLVNNAGVGVHGSILDGVQLFDNAMNLNMRSAYLLTGLAAPFLIESKGNIVNISSVAGLKPIKAFEFLPYSISKAAMDMFTKCVALELGPKGVRVNSVNPGCTRTKFVVAAGFGANSESLLDKFGSTLPMGKIAESDEVADLVVYLASDRARSITGSIYVIDNGEMLL</sequence>
<dbReference type="AlphaFoldDB" id="A0A821TP82"/>
<dbReference type="PANTHER" id="PTHR43975:SF2">
    <property type="entry name" value="EG:BACR7A4.14 PROTEIN-RELATED"/>
    <property type="match status" value="1"/>
</dbReference>
<dbReference type="InterPro" id="IPR036291">
    <property type="entry name" value="NAD(P)-bd_dom_sf"/>
</dbReference>
<name>A0A821TP82_9NEOP</name>
<dbReference type="FunFam" id="3.40.50.720:FF:000084">
    <property type="entry name" value="Short-chain dehydrogenase reductase"/>
    <property type="match status" value="1"/>
</dbReference>
<evidence type="ECO:0000313" key="2">
    <source>
        <dbReference type="EMBL" id="CAF4876154.1"/>
    </source>
</evidence>
<dbReference type="EMBL" id="CAJOBZ010000025">
    <property type="protein sequence ID" value="CAF4876154.1"/>
    <property type="molecule type" value="Genomic_DNA"/>
</dbReference>
<dbReference type="OrthoDB" id="47007at2759"/>
<dbReference type="PROSITE" id="PS00061">
    <property type="entry name" value="ADH_SHORT"/>
    <property type="match status" value="1"/>
</dbReference>
<organism evidence="2 3">
    <name type="scientific">Pieris macdunnoughi</name>
    <dbReference type="NCBI Taxonomy" id="345717"/>
    <lineage>
        <taxon>Eukaryota</taxon>
        <taxon>Metazoa</taxon>
        <taxon>Ecdysozoa</taxon>
        <taxon>Arthropoda</taxon>
        <taxon>Hexapoda</taxon>
        <taxon>Insecta</taxon>
        <taxon>Pterygota</taxon>
        <taxon>Neoptera</taxon>
        <taxon>Endopterygota</taxon>
        <taxon>Lepidoptera</taxon>
        <taxon>Glossata</taxon>
        <taxon>Ditrysia</taxon>
        <taxon>Papilionoidea</taxon>
        <taxon>Pieridae</taxon>
        <taxon>Pierinae</taxon>
        <taxon>Pieris</taxon>
    </lineage>
</organism>
<dbReference type="GO" id="GO:0016491">
    <property type="term" value="F:oxidoreductase activity"/>
    <property type="evidence" value="ECO:0007669"/>
    <property type="project" value="UniProtKB-KW"/>
</dbReference>
<keyword evidence="1" id="KW-0560">Oxidoreductase</keyword>
<protein>
    <submittedName>
        <fullName evidence="2">Uncharacterized protein</fullName>
    </submittedName>
</protein>
<evidence type="ECO:0000313" key="3">
    <source>
        <dbReference type="Proteomes" id="UP000663880"/>
    </source>
</evidence>
<accession>A0A821TP82</accession>
<dbReference type="InterPro" id="IPR002347">
    <property type="entry name" value="SDR_fam"/>
</dbReference>
<keyword evidence="3" id="KW-1185">Reference proteome</keyword>
<dbReference type="Proteomes" id="UP000663880">
    <property type="component" value="Unassembled WGS sequence"/>
</dbReference>
<reference evidence="2" key="1">
    <citation type="submission" date="2021-02" db="EMBL/GenBank/DDBJ databases">
        <authorList>
            <person name="Steward A R."/>
        </authorList>
    </citation>
    <scope>NUCLEOTIDE SEQUENCE</scope>
</reference>
<dbReference type="SUPFAM" id="SSF51735">
    <property type="entry name" value="NAD(P)-binding Rossmann-fold domains"/>
    <property type="match status" value="1"/>
</dbReference>
<dbReference type="Pfam" id="PF13561">
    <property type="entry name" value="adh_short_C2"/>
    <property type="match status" value="1"/>
</dbReference>
<proteinExistence type="predicted"/>
<dbReference type="InterPro" id="IPR020904">
    <property type="entry name" value="Sc_DH/Rdtase_CS"/>
</dbReference>
<dbReference type="PRINTS" id="PR00081">
    <property type="entry name" value="GDHRDH"/>
</dbReference>
<dbReference type="PRINTS" id="PR00080">
    <property type="entry name" value="SDRFAMILY"/>
</dbReference>
<dbReference type="PANTHER" id="PTHR43975">
    <property type="entry name" value="ZGC:101858"/>
    <property type="match status" value="1"/>
</dbReference>
<comment type="caution">
    <text evidence="2">The sequence shown here is derived from an EMBL/GenBank/DDBJ whole genome shotgun (WGS) entry which is preliminary data.</text>
</comment>
<dbReference type="Gene3D" id="3.40.50.720">
    <property type="entry name" value="NAD(P)-binding Rossmann-like Domain"/>
    <property type="match status" value="1"/>
</dbReference>
<evidence type="ECO:0000256" key="1">
    <source>
        <dbReference type="ARBA" id="ARBA00023002"/>
    </source>
</evidence>